<sequence>MFYPSEARRGASEITPVLIATIPASNLSEPGVIEPDLLENLDNAATGPKVSSLVTNIESPTSPRMVKFVKVLAHRRECLSTKEHLCAFIHGILDMLFHLGKAVGQGPMGDRVIAVSHLELLDFLDQSLGKMLTHSSRAGKRDLLNDIGLAQGEAELGRVFQGSYNIEHAPWNTGPLPDERQRIRGE</sequence>
<gene>
    <name evidence="1" type="ORF">N7492_004784</name>
</gene>
<keyword evidence="2" id="KW-1185">Reference proteome</keyword>
<proteinExistence type="predicted"/>
<reference evidence="1" key="1">
    <citation type="submission" date="2022-11" db="EMBL/GenBank/DDBJ databases">
        <authorList>
            <person name="Petersen C."/>
        </authorList>
    </citation>
    <scope>NUCLEOTIDE SEQUENCE</scope>
    <source>
        <strain evidence="1">IBT 21917</strain>
    </source>
</reference>
<protein>
    <submittedName>
        <fullName evidence="1">Uncharacterized protein</fullName>
    </submittedName>
</protein>
<dbReference type="AlphaFoldDB" id="A0A9W9I8K5"/>
<evidence type="ECO:0000313" key="2">
    <source>
        <dbReference type="Proteomes" id="UP001146351"/>
    </source>
</evidence>
<reference evidence="1" key="2">
    <citation type="journal article" date="2023" name="IMA Fungus">
        <title>Comparative genomic study of the Penicillium genus elucidates a diverse pangenome and 15 lateral gene transfer events.</title>
        <authorList>
            <person name="Petersen C."/>
            <person name="Sorensen T."/>
            <person name="Nielsen M.R."/>
            <person name="Sondergaard T.E."/>
            <person name="Sorensen J.L."/>
            <person name="Fitzpatrick D.A."/>
            <person name="Frisvad J.C."/>
            <person name="Nielsen K.L."/>
        </authorList>
    </citation>
    <scope>NUCLEOTIDE SEQUENCE</scope>
    <source>
        <strain evidence="1">IBT 21917</strain>
    </source>
</reference>
<evidence type="ECO:0000313" key="1">
    <source>
        <dbReference type="EMBL" id="KAJ5172191.1"/>
    </source>
</evidence>
<name>A0A9W9I8K5_9EURO</name>
<comment type="caution">
    <text evidence="1">The sequence shown here is derived from an EMBL/GenBank/DDBJ whole genome shotgun (WGS) entry which is preliminary data.</text>
</comment>
<organism evidence="1 2">
    <name type="scientific">Penicillium capsulatum</name>
    <dbReference type="NCBI Taxonomy" id="69766"/>
    <lineage>
        <taxon>Eukaryota</taxon>
        <taxon>Fungi</taxon>
        <taxon>Dikarya</taxon>
        <taxon>Ascomycota</taxon>
        <taxon>Pezizomycotina</taxon>
        <taxon>Eurotiomycetes</taxon>
        <taxon>Eurotiomycetidae</taxon>
        <taxon>Eurotiales</taxon>
        <taxon>Aspergillaceae</taxon>
        <taxon>Penicillium</taxon>
    </lineage>
</organism>
<dbReference type="EMBL" id="JAPQKO010000003">
    <property type="protein sequence ID" value="KAJ5172191.1"/>
    <property type="molecule type" value="Genomic_DNA"/>
</dbReference>
<accession>A0A9W9I8K5</accession>
<dbReference type="Proteomes" id="UP001146351">
    <property type="component" value="Unassembled WGS sequence"/>
</dbReference>